<name>A0A8J6PJ54_9HYPH</name>
<dbReference type="Gene3D" id="3.40.50.1010">
    <property type="entry name" value="5'-nuclease"/>
    <property type="match status" value="1"/>
</dbReference>
<gene>
    <name evidence="6" type="primary">vapC</name>
    <name evidence="8" type="ORF">ICI42_07535</name>
</gene>
<evidence type="ECO:0000256" key="2">
    <source>
        <dbReference type="ARBA" id="ARBA00022722"/>
    </source>
</evidence>
<dbReference type="CDD" id="cd09873">
    <property type="entry name" value="PIN_Pae0151-like"/>
    <property type="match status" value="1"/>
</dbReference>
<keyword evidence="3 6" id="KW-0479">Metal-binding</keyword>
<evidence type="ECO:0000259" key="7">
    <source>
        <dbReference type="Pfam" id="PF01850"/>
    </source>
</evidence>
<dbReference type="InterPro" id="IPR002716">
    <property type="entry name" value="PIN_dom"/>
</dbReference>
<dbReference type="InterPro" id="IPR022907">
    <property type="entry name" value="VapC_family"/>
</dbReference>
<dbReference type="Pfam" id="PF01850">
    <property type="entry name" value="PIN"/>
    <property type="match status" value="1"/>
</dbReference>
<dbReference type="HAMAP" id="MF_00265">
    <property type="entry name" value="VapC_Nob1"/>
    <property type="match status" value="1"/>
</dbReference>
<dbReference type="Proteomes" id="UP000643405">
    <property type="component" value="Unassembled WGS sequence"/>
</dbReference>
<sequence>MSVVLDCSVALNWVLPDEGSLLADTVLDRVSVQGAVVPLLFRLEVGNALLLAVRRNRITAELREEIFEKIGDLPLQQDTAGTEYVWTTCLDLAATHGLSLYDATYLELAQRRRLPLATLDARLAQAAERTGIALFGAVS</sequence>
<dbReference type="GO" id="GO:0004540">
    <property type="term" value="F:RNA nuclease activity"/>
    <property type="evidence" value="ECO:0007669"/>
    <property type="project" value="InterPro"/>
</dbReference>
<dbReference type="InterPro" id="IPR051619">
    <property type="entry name" value="TypeII_TA_RNase_PINc/VapC"/>
</dbReference>
<feature type="binding site" evidence="6">
    <location>
        <position position="102"/>
    </location>
    <ligand>
        <name>Mg(2+)</name>
        <dbReference type="ChEBI" id="CHEBI:18420"/>
    </ligand>
</feature>
<feature type="binding site" evidence="6">
    <location>
        <position position="6"/>
    </location>
    <ligand>
        <name>Mg(2+)</name>
        <dbReference type="ChEBI" id="CHEBI:18420"/>
    </ligand>
</feature>
<dbReference type="RefSeq" id="WP_188163941.1">
    <property type="nucleotide sequence ID" value="NZ_JACVVX010000002.1"/>
</dbReference>
<keyword evidence="5 6" id="KW-0460">Magnesium</keyword>
<dbReference type="EMBL" id="JACVVX010000002">
    <property type="protein sequence ID" value="MBD0414501.1"/>
    <property type="molecule type" value="Genomic_DNA"/>
</dbReference>
<dbReference type="GO" id="GO:0090729">
    <property type="term" value="F:toxin activity"/>
    <property type="evidence" value="ECO:0007669"/>
    <property type="project" value="UniProtKB-KW"/>
</dbReference>
<protein>
    <recommendedName>
        <fullName evidence="6">Ribonuclease VapC</fullName>
        <shortName evidence="6">RNase VapC</shortName>
        <ecNumber evidence="6">3.1.-.-</ecNumber>
    </recommendedName>
    <alternativeName>
        <fullName evidence="6">Toxin VapC</fullName>
    </alternativeName>
</protein>
<evidence type="ECO:0000256" key="6">
    <source>
        <dbReference type="HAMAP-Rule" id="MF_00265"/>
    </source>
</evidence>
<evidence type="ECO:0000256" key="1">
    <source>
        <dbReference type="ARBA" id="ARBA00022649"/>
    </source>
</evidence>
<reference evidence="8" key="1">
    <citation type="submission" date="2020-09" db="EMBL/GenBank/DDBJ databases">
        <title>Genome seq and assembly of Tianweitania sp.</title>
        <authorList>
            <person name="Chhetri G."/>
        </authorList>
    </citation>
    <scope>NUCLEOTIDE SEQUENCE</scope>
    <source>
        <strain evidence="8">Rool2</strain>
    </source>
</reference>
<evidence type="ECO:0000256" key="3">
    <source>
        <dbReference type="ARBA" id="ARBA00022723"/>
    </source>
</evidence>
<dbReference type="InterPro" id="IPR044153">
    <property type="entry name" value="PIN_Pae0151-like"/>
</dbReference>
<proteinExistence type="inferred from homology"/>
<comment type="caution">
    <text evidence="8">The sequence shown here is derived from an EMBL/GenBank/DDBJ whole genome shotgun (WGS) entry which is preliminary data.</text>
</comment>
<keyword evidence="4 6" id="KW-0378">Hydrolase</keyword>
<comment type="cofactor">
    <cofactor evidence="6">
        <name>Mg(2+)</name>
        <dbReference type="ChEBI" id="CHEBI:18420"/>
    </cofactor>
</comment>
<dbReference type="PANTHER" id="PTHR35901">
    <property type="entry name" value="RIBONUCLEASE VAPC3"/>
    <property type="match status" value="1"/>
</dbReference>
<dbReference type="AlphaFoldDB" id="A0A8J6PJ54"/>
<evidence type="ECO:0000256" key="5">
    <source>
        <dbReference type="ARBA" id="ARBA00022842"/>
    </source>
</evidence>
<keyword evidence="2 6" id="KW-0540">Nuclease</keyword>
<accession>A0A8J6PJ54</accession>
<dbReference type="SUPFAM" id="SSF88723">
    <property type="entry name" value="PIN domain-like"/>
    <property type="match status" value="1"/>
</dbReference>
<keyword evidence="1 6" id="KW-1277">Toxin-antitoxin system</keyword>
<comment type="function">
    <text evidence="6">Toxic component of a toxin-antitoxin (TA) system. An RNase.</text>
</comment>
<dbReference type="GO" id="GO:0016787">
    <property type="term" value="F:hydrolase activity"/>
    <property type="evidence" value="ECO:0007669"/>
    <property type="project" value="UniProtKB-KW"/>
</dbReference>
<dbReference type="EC" id="3.1.-.-" evidence="6"/>
<dbReference type="PANTHER" id="PTHR35901:SF1">
    <property type="entry name" value="EXONUCLEASE VAPC9"/>
    <property type="match status" value="1"/>
</dbReference>
<dbReference type="GO" id="GO:0000287">
    <property type="term" value="F:magnesium ion binding"/>
    <property type="evidence" value="ECO:0007669"/>
    <property type="project" value="UniProtKB-UniRule"/>
</dbReference>
<evidence type="ECO:0000313" key="8">
    <source>
        <dbReference type="EMBL" id="MBD0414501.1"/>
    </source>
</evidence>
<evidence type="ECO:0000256" key="4">
    <source>
        <dbReference type="ARBA" id="ARBA00022801"/>
    </source>
</evidence>
<evidence type="ECO:0000313" key="9">
    <source>
        <dbReference type="Proteomes" id="UP000643405"/>
    </source>
</evidence>
<keyword evidence="6" id="KW-0800">Toxin</keyword>
<organism evidence="8 9">
    <name type="scientific">Oryzicola mucosus</name>
    <dbReference type="NCBI Taxonomy" id="2767425"/>
    <lineage>
        <taxon>Bacteria</taxon>
        <taxon>Pseudomonadati</taxon>
        <taxon>Pseudomonadota</taxon>
        <taxon>Alphaproteobacteria</taxon>
        <taxon>Hyphomicrobiales</taxon>
        <taxon>Phyllobacteriaceae</taxon>
        <taxon>Oryzicola</taxon>
    </lineage>
</organism>
<feature type="domain" description="PIN" evidence="7">
    <location>
        <begin position="3"/>
        <end position="128"/>
    </location>
</feature>
<comment type="similarity">
    <text evidence="6">Belongs to the PINc/VapC protein family.</text>
</comment>
<dbReference type="InterPro" id="IPR029060">
    <property type="entry name" value="PIN-like_dom_sf"/>
</dbReference>
<keyword evidence="9" id="KW-1185">Reference proteome</keyword>